<evidence type="ECO:0000256" key="7">
    <source>
        <dbReference type="PROSITE-ProRule" id="PRU10141"/>
    </source>
</evidence>
<evidence type="ECO:0000313" key="11">
    <source>
        <dbReference type="Proteomes" id="UP000054558"/>
    </source>
</evidence>
<dbReference type="InterPro" id="IPR008271">
    <property type="entry name" value="Ser/Thr_kinase_AS"/>
</dbReference>
<dbReference type="PROSITE" id="PS00108">
    <property type="entry name" value="PROTEIN_KINASE_ST"/>
    <property type="match status" value="1"/>
</dbReference>
<keyword evidence="11" id="KW-1185">Reference proteome</keyword>
<keyword evidence="3 7" id="KW-0547">Nucleotide-binding</keyword>
<dbReference type="PANTHER" id="PTHR24348:SF22">
    <property type="entry name" value="NON-SPECIFIC SERINE_THREONINE PROTEIN KINASE"/>
    <property type="match status" value="1"/>
</dbReference>
<dbReference type="GO" id="GO:0005776">
    <property type="term" value="C:autophagosome"/>
    <property type="evidence" value="ECO:0000318"/>
    <property type="project" value="GO_Central"/>
</dbReference>
<dbReference type="Pfam" id="PF00069">
    <property type="entry name" value="Pkinase"/>
    <property type="match status" value="1"/>
</dbReference>
<keyword evidence="2" id="KW-0808">Transferase</keyword>
<feature type="binding site" evidence="7">
    <location>
        <position position="62"/>
    </location>
    <ligand>
        <name>ATP</name>
        <dbReference type="ChEBI" id="CHEBI:30616"/>
    </ligand>
</feature>
<feature type="compositionally biased region" description="Low complexity" evidence="8">
    <location>
        <begin position="461"/>
        <end position="474"/>
    </location>
</feature>
<dbReference type="PROSITE" id="PS00107">
    <property type="entry name" value="PROTEIN_KINASE_ATP"/>
    <property type="match status" value="1"/>
</dbReference>
<protein>
    <submittedName>
        <fullName evidence="10">Serine/Threonine protein kinases family protein</fullName>
    </submittedName>
</protein>
<evidence type="ECO:0000313" key="10">
    <source>
        <dbReference type="EMBL" id="GAQ80254.1"/>
    </source>
</evidence>
<dbReference type="InterPro" id="IPR056281">
    <property type="entry name" value="MIT_ATG1a/b/c"/>
</dbReference>
<gene>
    <name evidence="10" type="ORF">KFL_000500060</name>
</gene>
<dbReference type="FunFam" id="3.30.200.20:FF:000003">
    <property type="entry name" value="Non-specific serine/threonine protein kinase"/>
    <property type="match status" value="1"/>
</dbReference>
<keyword evidence="5 7" id="KW-0067">ATP-binding</keyword>
<feature type="compositionally biased region" description="Basic and acidic residues" evidence="8">
    <location>
        <begin position="493"/>
        <end position="504"/>
    </location>
</feature>
<accession>A0A1Y1HNN5</accession>
<dbReference type="CDD" id="cd14009">
    <property type="entry name" value="STKc_ATG1_ULK_like"/>
    <property type="match status" value="1"/>
</dbReference>
<dbReference type="Pfam" id="PF24497">
    <property type="entry name" value="MIT_ATG1"/>
    <property type="match status" value="1"/>
</dbReference>
<dbReference type="OrthoDB" id="346907at2759"/>
<feature type="region of interest" description="Disordered" evidence="8">
    <location>
        <begin position="451"/>
        <end position="511"/>
    </location>
</feature>
<reference evidence="10 11" key="1">
    <citation type="journal article" date="2014" name="Nat. Commun.">
        <title>Klebsormidium flaccidum genome reveals primary factors for plant terrestrial adaptation.</title>
        <authorList>
            <person name="Hori K."/>
            <person name="Maruyama F."/>
            <person name="Fujisawa T."/>
            <person name="Togashi T."/>
            <person name="Yamamoto N."/>
            <person name="Seo M."/>
            <person name="Sato S."/>
            <person name="Yamada T."/>
            <person name="Mori H."/>
            <person name="Tajima N."/>
            <person name="Moriyama T."/>
            <person name="Ikeuchi M."/>
            <person name="Watanabe M."/>
            <person name="Wada H."/>
            <person name="Kobayashi K."/>
            <person name="Saito M."/>
            <person name="Masuda T."/>
            <person name="Sasaki-Sekimoto Y."/>
            <person name="Mashiguchi K."/>
            <person name="Awai K."/>
            <person name="Shimojima M."/>
            <person name="Masuda S."/>
            <person name="Iwai M."/>
            <person name="Nobusawa T."/>
            <person name="Narise T."/>
            <person name="Kondo S."/>
            <person name="Saito H."/>
            <person name="Sato R."/>
            <person name="Murakawa M."/>
            <person name="Ihara Y."/>
            <person name="Oshima-Yamada Y."/>
            <person name="Ohtaka K."/>
            <person name="Satoh M."/>
            <person name="Sonobe K."/>
            <person name="Ishii M."/>
            <person name="Ohtani R."/>
            <person name="Kanamori-Sato M."/>
            <person name="Honoki R."/>
            <person name="Miyazaki D."/>
            <person name="Mochizuki H."/>
            <person name="Umetsu J."/>
            <person name="Higashi K."/>
            <person name="Shibata D."/>
            <person name="Kamiya Y."/>
            <person name="Sato N."/>
            <person name="Nakamura Y."/>
            <person name="Tabata S."/>
            <person name="Ida S."/>
            <person name="Kurokawa K."/>
            <person name="Ohta H."/>
        </authorList>
    </citation>
    <scope>NUCLEOTIDE SEQUENCE [LARGE SCALE GENOMIC DNA]</scope>
    <source>
        <strain evidence="10 11">NIES-2285</strain>
    </source>
</reference>
<dbReference type="GO" id="GO:0005737">
    <property type="term" value="C:cytoplasm"/>
    <property type="evidence" value="ECO:0000318"/>
    <property type="project" value="GO_Central"/>
</dbReference>
<dbReference type="STRING" id="105231.A0A1Y1HNN5"/>
<dbReference type="GO" id="GO:0000407">
    <property type="term" value="C:phagophore assembly site"/>
    <property type="evidence" value="ECO:0000318"/>
    <property type="project" value="GO_Central"/>
</dbReference>
<dbReference type="GO" id="GO:0000045">
    <property type="term" value="P:autophagosome assembly"/>
    <property type="evidence" value="ECO:0000318"/>
    <property type="project" value="GO_Central"/>
</dbReference>
<dbReference type="GO" id="GO:0005524">
    <property type="term" value="F:ATP binding"/>
    <property type="evidence" value="ECO:0007669"/>
    <property type="project" value="UniProtKB-UniRule"/>
</dbReference>
<evidence type="ECO:0000259" key="9">
    <source>
        <dbReference type="PROSITE" id="PS50011"/>
    </source>
</evidence>
<dbReference type="InterPro" id="IPR045269">
    <property type="entry name" value="Atg1-like"/>
</dbReference>
<feature type="region of interest" description="Disordered" evidence="8">
    <location>
        <begin position="296"/>
        <end position="433"/>
    </location>
</feature>
<comment type="function">
    <text evidence="6">CIPK serine-threonine protein kinases interact with CBL proteins. Binding of a CBL protein to the regulatory NAF domain of CIPK protein lead to the activation of the kinase in a calcium-dependent manner.</text>
</comment>
<evidence type="ECO:0000256" key="6">
    <source>
        <dbReference type="ARBA" id="ARBA00058225"/>
    </source>
</evidence>
<sequence>MAEQGLGRLPEAASMQNPTGEQSQGQSRMIGDYAVTQQIGSGSFAVVWKGRHKETGREVAIKEIATEKLNKKLRESLESEIAILEKANHPNIIHLIEIVKHPDRIFLILEYCAGGDLSEFIRRNGRVPESIARHFLRQLGAGLQILRSNNLIHRDLKPQNLLLLTKEKNAVLKIADFGFARSLQPQNLAETLCGSPLYMAPEILQFQKYDAKADLWSVGAILFELVTGRPPFGGANHVQLLRNIERSEARIPDGVASSLSDACISMIRLLLRRNPVERLSFEEFFHHPFLDLPKRRSAPDAETAAAKPSPLDLQTNPSRPKPGGHRTDPARQGSPNIASMKPPPPLSSSPFHHDGGSRGRSISSGGAEYALKHGSRDWDSKGPVTNPGAGKSGSGLEGGPSHQQPNGRTPDRGSQRAHAVDSLQKGRGSADSMEGIEREYVVIHGPLQASSEMGQESGLGQAPVSAQPSAQAPPFEVGTGPRVELAEAASEGSRGHSHDGREDAQQAPSPPARIASLHRCARLITELAIDKLEAEQRPEALSLHLLCLAAWREAITVCHAWAETLDGDDSTSYTPPFPDSSLPGSLSSQRMLFDGGPEAACASVEREFLLAVERAESVAAELGAEREAEVPDAMELVFQAALAVGRAGAVEELMNNVSNAAVAYKKAAALFHFLLAEAPSLHTTSREPLVLSPADGLRLRRYHDALTARLAHCTEQRVLQHQQKQQQRAGFGLHA</sequence>
<dbReference type="InterPro" id="IPR017441">
    <property type="entry name" value="Protein_kinase_ATP_BS"/>
</dbReference>
<dbReference type="AlphaFoldDB" id="A0A1Y1HNN5"/>
<dbReference type="PANTHER" id="PTHR24348">
    <property type="entry name" value="SERINE/THREONINE-PROTEIN KINASE UNC-51-RELATED"/>
    <property type="match status" value="1"/>
</dbReference>
<evidence type="ECO:0000256" key="2">
    <source>
        <dbReference type="ARBA" id="ARBA00022679"/>
    </source>
</evidence>
<dbReference type="FunFam" id="1.10.510.10:FF:000571">
    <property type="entry name" value="Maternal embryonic leucine zipper kinase"/>
    <property type="match status" value="1"/>
</dbReference>
<keyword evidence="4 10" id="KW-0418">Kinase</keyword>
<dbReference type="InterPro" id="IPR000719">
    <property type="entry name" value="Prot_kinase_dom"/>
</dbReference>
<feature type="region of interest" description="Disordered" evidence="8">
    <location>
        <begin position="1"/>
        <end position="28"/>
    </location>
</feature>
<dbReference type="SMART" id="SM00220">
    <property type="entry name" value="S_TKc"/>
    <property type="match status" value="1"/>
</dbReference>
<evidence type="ECO:0000256" key="5">
    <source>
        <dbReference type="ARBA" id="ARBA00022840"/>
    </source>
</evidence>
<organism evidence="10 11">
    <name type="scientific">Klebsormidium nitens</name>
    <name type="common">Green alga</name>
    <name type="synonym">Ulothrix nitens</name>
    <dbReference type="NCBI Taxonomy" id="105231"/>
    <lineage>
        <taxon>Eukaryota</taxon>
        <taxon>Viridiplantae</taxon>
        <taxon>Streptophyta</taxon>
        <taxon>Klebsormidiophyceae</taxon>
        <taxon>Klebsormidiales</taxon>
        <taxon>Klebsormidiaceae</taxon>
        <taxon>Klebsormidium</taxon>
    </lineage>
</organism>
<dbReference type="GO" id="GO:0004674">
    <property type="term" value="F:protein serine/threonine kinase activity"/>
    <property type="evidence" value="ECO:0000318"/>
    <property type="project" value="GO_Central"/>
</dbReference>
<evidence type="ECO:0000256" key="8">
    <source>
        <dbReference type="SAM" id="MobiDB-lite"/>
    </source>
</evidence>
<dbReference type="GO" id="GO:0016020">
    <property type="term" value="C:membrane"/>
    <property type="evidence" value="ECO:0000318"/>
    <property type="project" value="GO_Central"/>
</dbReference>
<feature type="domain" description="Protein kinase" evidence="9">
    <location>
        <begin position="33"/>
        <end position="290"/>
    </location>
</feature>
<dbReference type="OMA" id="VWHARHK"/>
<name>A0A1Y1HNN5_KLENI</name>
<dbReference type="Proteomes" id="UP000054558">
    <property type="component" value="Unassembled WGS sequence"/>
</dbReference>
<dbReference type="InterPro" id="IPR011009">
    <property type="entry name" value="Kinase-like_dom_sf"/>
</dbReference>
<dbReference type="Gene3D" id="1.10.510.10">
    <property type="entry name" value="Transferase(Phosphotransferase) domain 1"/>
    <property type="match status" value="1"/>
</dbReference>
<evidence type="ECO:0000256" key="3">
    <source>
        <dbReference type="ARBA" id="ARBA00022741"/>
    </source>
</evidence>
<evidence type="ECO:0000256" key="1">
    <source>
        <dbReference type="ARBA" id="ARBA00022527"/>
    </source>
</evidence>
<feature type="compositionally biased region" description="Basic and acidic residues" evidence="8">
    <location>
        <begin position="370"/>
        <end position="380"/>
    </location>
</feature>
<dbReference type="GO" id="GO:0010506">
    <property type="term" value="P:regulation of autophagy"/>
    <property type="evidence" value="ECO:0000318"/>
    <property type="project" value="GO_Central"/>
</dbReference>
<feature type="compositionally biased region" description="Polar residues" evidence="8">
    <location>
        <begin position="14"/>
        <end position="27"/>
    </location>
</feature>
<keyword evidence="1 10" id="KW-0723">Serine/threonine-protein kinase</keyword>
<dbReference type="SUPFAM" id="SSF56112">
    <property type="entry name" value="Protein kinase-like (PK-like)"/>
    <property type="match status" value="1"/>
</dbReference>
<dbReference type="EMBL" id="DF236999">
    <property type="protein sequence ID" value="GAQ80254.1"/>
    <property type="molecule type" value="Genomic_DNA"/>
</dbReference>
<dbReference type="GO" id="GO:0005829">
    <property type="term" value="C:cytosol"/>
    <property type="evidence" value="ECO:0000318"/>
    <property type="project" value="GO_Central"/>
</dbReference>
<evidence type="ECO:0000256" key="4">
    <source>
        <dbReference type="ARBA" id="ARBA00022777"/>
    </source>
</evidence>
<dbReference type="PROSITE" id="PS50011">
    <property type="entry name" value="PROTEIN_KINASE_DOM"/>
    <property type="match status" value="1"/>
</dbReference>
<proteinExistence type="predicted"/>